<keyword evidence="1" id="KW-0812">Transmembrane</keyword>
<gene>
    <name evidence="3" type="ORF">EYB31_27255</name>
</gene>
<dbReference type="OrthoDB" id="1707123at2"/>
<keyword evidence="1" id="KW-0472">Membrane</keyword>
<dbReference type="Proteomes" id="UP000293142">
    <property type="component" value="Unassembled WGS sequence"/>
</dbReference>
<dbReference type="InterPro" id="IPR054331">
    <property type="entry name" value="LiaF_TM"/>
</dbReference>
<dbReference type="Pfam" id="PF22570">
    <property type="entry name" value="LiaF-TM"/>
    <property type="match status" value="1"/>
</dbReference>
<feature type="transmembrane region" description="Helical" evidence="1">
    <location>
        <begin position="36"/>
        <end position="57"/>
    </location>
</feature>
<dbReference type="AlphaFoldDB" id="A0A4Q9DLI2"/>
<feature type="transmembrane region" description="Helical" evidence="1">
    <location>
        <begin position="64"/>
        <end position="88"/>
    </location>
</feature>
<feature type="domain" description="LiaF transmembrane" evidence="2">
    <location>
        <begin position="11"/>
        <end position="86"/>
    </location>
</feature>
<evidence type="ECO:0000313" key="4">
    <source>
        <dbReference type="Proteomes" id="UP000293142"/>
    </source>
</evidence>
<evidence type="ECO:0000313" key="3">
    <source>
        <dbReference type="EMBL" id="TBL72933.1"/>
    </source>
</evidence>
<protein>
    <recommendedName>
        <fullName evidence="2">LiaF transmembrane domain-containing protein</fullName>
    </recommendedName>
</protein>
<dbReference type="RefSeq" id="WP_131016652.1">
    <property type="nucleotide sequence ID" value="NZ_SIRE01000022.1"/>
</dbReference>
<sequence>MKKWRVGTLSMGLTLVLLGALLFASQWEGLQAFDALAVWWPVILILLGLEIIGYLIFSRKENQVIYYDILSIFFVGVLCLGSLGFAFLTSLGVVSEVRSALHTVERSGDLPAISQEIPQTVKRIIVQTSGEAVKIDKSEQPALNVFGTYRIQTALSETEGTAAPANSDDYCTVRTVGDTMYVQLKPLPAERGWKSSYRHMEVTAVLPQDKQVELRGYNGQIIKP</sequence>
<proteinExistence type="predicted"/>
<accession>A0A4Q9DLI2</accession>
<name>A0A4Q9DLI2_9BACL</name>
<keyword evidence="1" id="KW-1133">Transmembrane helix</keyword>
<organism evidence="3 4">
    <name type="scientific">Paenibacillus thalictri</name>
    <dbReference type="NCBI Taxonomy" id="2527873"/>
    <lineage>
        <taxon>Bacteria</taxon>
        <taxon>Bacillati</taxon>
        <taxon>Bacillota</taxon>
        <taxon>Bacilli</taxon>
        <taxon>Bacillales</taxon>
        <taxon>Paenibacillaceae</taxon>
        <taxon>Paenibacillus</taxon>
    </lineage>
</organism>
<reference evidence="3 4" key="1">
    <citation type="submission" date="2019-02" db="EMBL/GenBank/DDBJ databases">
        <title>Paenibacillus sp. nov., isolated from surface-sterilized tissue of Thalictrum simplex L.</title>
        <authorList>
            <person name="Tuo L."/>
        </authorList>
    </citation>
    <scope>NUCLEOTIDE SEQUENCE [LARGE SCALE GENOMIC DNA]</scope>
    <source>
        <strain evidence="3 4">N2SHLJ1</strain>
    </source>
</reference>
<keyword evidence="4" id="KW-1185">Reference proteome</keyword>
<dbReference type="EMBL" id="SIRE01000022">
    <property type="protein sequence ID" value="TBL72933.1"/>
    <property type="molecule type" value="Genomic_DNA"/>
</dbReference>
<evidence type="ECO:0000259" key="2">
    <source>
        <dbReference type="Pfam" id="PF22570"/>
    </source>
</evidence>
<comment type="caution">
    <text evidence="3">The sequence shown here is derived from an EMBL/GenBank/DDBJ whole genome shotgun (WGS) entry which is preliminary data.</text>
</comment>
<evidence type="ECO:0000256" key="1">
    <source>
        <dbReference type="SAM" id="Phobius"/>
    </source>
</evidence>